<sequence>MKADIEKKKHEAMEARKVEEESLKETLIPLKEHAAREKVAELKSAMNSKKSQGDVVKAVLLSSLSSV</sequence>
<comment type="caution">
    <text evidence="2">The sequence shown here is derived from an EMBL/GenBank/DDBJ whole genome shotgun (WGS) entry which is preliminary data.</text>
</comment>
<evidence type="ECO:0000256" key="1">
    <source>
        <dbReference type="SAM" id="MobiDB-lite"/>
    </source>
</evidence>
<dbReference type="EMBL" id="JAEFBK010000010">
    <property type="protein sequence ID" value="KAG7559155.1"/>
    <property type="molecule type" value="Genomic_DNA"/>
</dbReference>
<evidence type="ECO:0000313" key="2">
    <source>
        <dbReference type="EMBL" id="KAG7559155.1"/>
    </source>
</evidence>
<proteinExistence type="predicted"/>
<protein>
    <submittedName>
        <fullName evidence="2">Uncharacterized protein</fullName>
    </submittedName>
</protein>
<feature type="region of interest" description="Disordered" evidence="1">
    <location>
        <begin position="1"/>
        <end position="21"/>
    </location>
</feature>
<name>A0A8T1ZL13_9BRAS</name>
<organism evidence="2 3">
    <name type="scientific">Arabidopsis thaliana x Arabidopsis arenosa</name>
    <dbReference type="NCBI Taxonomy" id="1240361"/>
    <lineage>
        <taxon>Eukaryota</taxon>
        <taxon>Viridiplantae</taxon>
        <taxon>Streptophyta</taxon>
        <taxon>Embryophyta</taxon>
        <taxon>Tracheophyta</taxon>
        <taxon>Spermatophyta</taxon>
        <taxon>Magnoliopsida</taxon>
        <taxon>eudicotyledons</taxon>
        <taxon>Gunneridae</taxon>
        <taxon>Pentapetalae</taxon>
        <taxon>rosids</taxon>
        <taxon>malvids</taxon>
        <taxon>Brassicales</taxon>
        <taxon>Brassicaceae</taxon>
        <taxon>Camelineae</taxon>
        <taxon>Arabidopsis</taxon>
    </lineage>
</organism>
<gene>
    <name evidence="2" type="ORF">ISN45_Aa05g007620</name>
</gene>
<accession>A0A8T1ZL13</accession>
<evidence type="ECO:0000313" key="3">
    <source>
        <dbReference type="Proteomes" id="UP000694240"/>
    </source>
</evidence>
<keyword evidence="3" id="KW-1185">Reference proteome</keyword>
<reference evidence="2 3" key="1">
    <citation type="submission" date="2020-12" db="EMBL/GenBank/DDBJ databases">
        <title>Concerted genomic and epigenomic changes stabilize Arabidopsis allopolyploids.</title>
        <authorList>
            <person name="Chen Z."/>
        </authorList>
    </citation>
    <scope>NUCLEOTIDE SEQUENCE [LARGE SCALE GENOMIC DNA]</scope>
    <source>
        <strain evidence="2">Allo738</strain>
        <tissue evidence="2">Leaf</tissue>
    </source>
</reference>
<dbReference type="AlphaFoldDB" id="A0A8T1ZL13"/>
<dbReference type="Proteomes" id="UP000694240">
    <property type="component" value="Chromosome 10"/>
</dbReference>